<dbReference type="InterPro" id="IPR003445">
    <property type="entry name" value="Cat_transpt"/>
</dbReference>
<evidence type="ECO:0000256" key="9">
    <source>
        <dbReference type="SAM" id="Phobius"/>
    </source>
</evidence>
<comment type="subcellular location">
    <subcellularLocation>
        <location evidence="1">Cell membrane</location>
        <topology evidence="1">Multi-pass membrane protein</topology>
    </subcellularLocation>
</comment>
<evidence type="ECO:0000256" key="8">
    <source>
        <dbReference type="ARBA" id="ARBA00023136"/>
    </source>
</evidence>
<organism evidence="10 11">
    <name type="scientific">Methanoculleus chikugoensis</name>
    <dbReference type="NCBI Taxonomy" id="118126"/>
    <lineage>
        <taxon>Archaea</taxon>
        <taxon>Methanobacteriati</taxon>
        <taxon>Methanobacteriota</taxon>
        <taxon>Stenosarchaea group</taxon>
        <taxon>Methanomicrobia</taxon>
        <taxon>Methanomicrobiales</taxon>
        <taxon>Methanomicrobiaceae</taxon>
        <taxon>Methanoculleus</taxon>
    </lineage>
</organism>
<evidence type="ECO:0000256" key="3">
    <source>
        <dbReference type="ARBA" id="ARBA00022448"/>
    </source>
</evidence>
<evidence type="ECO:0000313" key="10">
    <source>
        <dbReference type="EMBL" id="BBL68140.1"/>
    </source>
</evidence>
<evidence type="ECO:0000256" key="4">
    <source>
        <dbReference type="ARBA" id="ARBA00022475"/>
    </source>
</evidence>
<dbReference type="GeneID" id="66130846"/>
<dbReference type="EMBL" id="AP019781">
    <property type="protein sequence ID" value="BBL68140.1"/>
    <property type="molecule type" value="Genomic_DNA"/>
</dbReference>
<evidence type="ECO:0000256" key="1">
    <source>
        <dbReference type="ARBA" id="ARBA00004651"/>
    </source>
</evidence>
<gene>
    <name evidence="10" type="ORF">MchiMG62_13210</name>
</gene>
<feature type="transmembrane region" description="Helical" evidence="9">
    <location>
        <begin position="459"/>
        <end position="480"/>
    </location>
</feature>
<dbReference type="Pfam" id="PF02386">
    <property type="entry name" value="TrkH"/>
    <property type="match status" value="1"/>
</dbReference>
<evidence type="ECO:0000256" key="2">
    <source>
        <dbReference type="ARBA" id="ARBA00009137"/>
    </source>
</evidence>
<keyword evidence="7" id="KW-0406">Ion transport</keyword>
<dbReference type="PANTHER" id="PTHR32024:SF2">
    <property type="entry name" value="TRK SYSTEM POTASSIUM UPTAKE PROTEIN TRKG-RELATED"/>
    <property type="match status" value="1"/>
</dbReference>
<accession>A0ABN5XHF8</accession>
<feature type="transmembrane region" description="Helical" evidence="9">
    <location>
        <begin position="42"/>
        <end position="61"/>
    </location>
</feature>
<feature type="transmembrane region" description="Helical" evidence="9">
    <location>
        <begin position="326"/>
        <end position="345"/>
    </location>
</feature>
<feature type="transmembrane region" description="Helical" evidence="9">
    <location>
        <begin position="187"/>
        <end position="207"/>
    </location>
</feature>
<keyword evidence="8 9" id="KW-0472">Membrane</keyword>
<keyword evidence="11" id="KW-1185">Reference proteome</keyword>
<dbReference type="Proteomes" id="UP000824969">
    <property type="component" value="Chromosome"/>
</dbReference>
<sequence length="506" mass="54576">MPAAHSQFAIIAPELGLIFLFIALVSCSPFLVALWYGEGSLLLPMASAPAGFSIIGVWLAGVPKVEGEARLSVALSAVALIWLAAALIGALPYTFGLNLPYTDSVFEAMSGWTGTGFSLLPSVDATPKAILFWRSLTQWMGGLGIVAFTIALAGRSGLTRFRLYRSEGRSETLVPGVVTTAIEMWRIYLVLTALGIGLVLLSGIPLWDAVNIVMTAISTGGFSVHSAGILYYDSPLLEMLVVPIMIAGALPFKLYFLLYYKKRFQFFSDRQAILLFALILAGCAVITLDLATVSALPPAEALRQGIFMTVSGITCTGFQNTDPKTWYGSTVMVLAALMFIGGSAGSTAGGIKLGRVILGLEMLRWWFRRLHTGWRTITPLRHDGRPILEHLPEYEVSKSMLVVVLFVLMVAIATLLLLHLAPQDGFDSADIIFEVVSASSSVGLSTGFVNPGLSPAAKWLFVIVMWAGRLEIVPVLALVFGAARRRRPAGPGPGRRRPPTSRRQLF</sequence>
<keyword evidence="3" id="KW-0813">Transport</keyword>
<feature type="transmembrane region" description="Helical" evidence="9">
    <location>
        <begin position="15"/>
        <end position="36"/>
    </location>
</feature>
<keyword evidence="6 9" id="KW-1133">Transmembrane helix</keyword>
<proteinExistence type="inferred from homology"/>
<evidence type="ECO:0000256" key="7">
    <source>
        <dbReference type="ARBA" id="ARBA00023065"/>
    </source>
</evidence>
<comment type="similarity">
    <text evidence="2">Belongs to the TrkH potassium transport family.</text>
</comment>
<keyword evidence="4" id="KW-1003">Cell membrane</keyword>
<evidence type="ECO:0000256" key="6">
    <source>
        <dbReference type="ARBA" id="ARBA00022989"/>
    </source>
</evidence>
<feature type="transmembrane region" description="Helical" evidence="9">
    <location>
        <begin position="73"/>
        <end position="95"/>
    </location>
</feature>
<dbReference type="RefSeq" id="WP_342367203.1">
    <property type="nucleotide sequence ID" value="NZ_AP019781.1"/>
</dbReference>
<feature type="transmembrane region" description="Helical" evidence="9">
    <location>
        <begin position="136"/>
        <end position="154"/>
    </location>
</feature>
<reference evidence="10 11" key="1">
    <citation type="submission" date="2019-06" db="EMBL/GenBank/DDBJ databases">
        <title>Complete genome sequence of Methanoculleus chikugoensis strain MG62.</title>
        <authorList>
            <person name="Asakawa S."/>
            <person name="Dianou D."/>
        </authorList>
    </citation>
    <scope>NUCLEOTIDE SEQUENCE [LARGE SCALE GENOMIC DNA]</scope>
    <source>
        <strain evidence="10 11">MG62</strain>
    </source>
</reference>
<name>A0ABN5XHF8_9EURY</name>
<feature type="transmembrane region" description="Helical" evidence="9">
    <location>
        <begin position="272"/>
        <end position="293"/>
    </location>
</feature>
<keyword evidence="5 9" id="KW-0812">Transmembrane</keyword>
<evidence type="ECO:0000313" key="11">
    <source>
        <dbReference type="Proteomes" id="UP000824969"/>
    </source>
</evidence>
<feature type="transmembrane region" description="Helical" evidence="9">
    <location>
        <begin position="240"/>
        <end position="260"/>
    </location>
</feature>
<feature type="transmembrane region" description="Helical" evidence="9">
    <location>
        <begin position="400"/>
        <end position="421"/>
    </location>
</feature>
<dbReference type="PANTHER" id="PTHR32024">
    <property type="entry name" value="TRK SYSTEM POTASSIUM UPTAKE PROTEIN TRKG-RELATED"/>
    <property type="match status" value="1"/>
</dbReference>
<evidence type="ECO:0000256" key="5">
    <source>
        <dbReference type="ARBA" id="ARBA00022692"/>
    </source>
</evidence>
<protein>
    <submittedName>
        <fullName evidence="10">Potassium transporter</fullName>
    </submittedName>
</protein>